<accession>A0A9W9C414</accession>
<name>A0A9W9C414_9PLEO</name>
<evidence type="ECO:0000256" key="1">
    <source>
        <dbReference type="SAM" id="MobiDB-lite"/>
    </source>
</evidence>
<dbReference type="AlphaFoldDB" id="A0A9W9C414"/>
<dbReference type="EMBL" id="JAPEUV010000001">
    <property type="protein sequence ID" value="KAJ4343828.1"/>
    <property type="molecule type" value="Genomic_DNA"/>
</dbReference>
<organism evidence="2 3">
    <name type="scientific">Didymella glomerata</name>
    <dbReference type="NCBI Taxonomy" id="749621"/>
    <lineage>
        <taxon>Eukaryota</taxon>
        <taxon>Fungi</taxon>
        <taxon>Dikarya</taxon>
        <taxon>Ascomycota</taxon>
        <taxon>Pezizomycotina</taxon>
        <taxon>Dothideomycetes</taxon>
        <taxon>Pleosporomycetidae</taxon>
        <taxon>Pleosporales</taxon>
        <taxon>Pleosporineae</taxon>
        <taxon>Didymellaceae</taxon>
        <taxon>Didymella</taxon>
    </lineage>
</organism>
<reference evidence="2" key="1">
    <citation type="submission" date="2022-10" db="EMBL/GenBank/DDBJ databases">
        <title>Tapping the CABI collections for fungal endophytes: first genome assemblies for Collariella, Neodidymelliopsis, Ascochyta clinopodiicola, Didymella pomorum, Didymosphaeria variabile, Neocosmospora piperis and Neocucurbitaria cava.</title>
        <authorList>
            <person name="Hill R."/>
        </authorList>
    </citation>
    <scope>NUCLEOTIDE SEQUENCE</scope>
    <source>
        <strain evidence="2">IMI 360193</strain>
    </source>
</reference>
<evidence type="ECO:0000313" key="3">
    <source>
        <dbReference type="Proteomes" id="UP001140562"/>
    </source>
</evidence>
<sequence length="465" mass="53109">MDTAERTERTPILLAQEPMPKPDGIERAPTVASFQEPVPLVRRDAETTPAESPKIGRQKTRFFPELEEHPSQSLTSPSSPVERDRKASTAAPSVFAPRPQRFQQDRKPTEIERKLRKKMPNYPPEQQYPPAPAYPVRDTPAWTKPDTYTPPPKPKPEPTPKKRGFFGLGPKPRDESQPVQRSAPEPRTAETTIHKPNMHQSDETSKRHREVGQSEETIVRNPPILQPQPVEITSRAIRSQPEPGRMSPIVTRLASHPFVAKRRSPLAINLQGNKTFVTKRSPLLSLKRLHLNVGRRLTKNPLARAQYRERRLSQGLSAGTPAVTPQRKGLCFRKRRRTGQETGERQKRSLKSLGLRRKRIRRAEYQEANQLVQQPQNKMAIADRRELPRLLLNGRRSKRQHQGGSRQGGLMIDALQSQKQRQARRKLMAHHLAQEHTRALSLETWNGSPRAGWRIRVAIKSGSEW</sequence>
<feature type="compositionally biased region" description="Pro residues" evidence="1">
    <location>
        <begin position="121"/>
        <end position="133"/>
    </location>
</feature>
<feature type="region of interest" description="Disordered" evidence="1">
    <location>
        <begin position="1"/>
        <end position="231"/>
    </location>
</feature>
<protein>
    <submittedName>
        <fullName evidence="2">Uncharacterized protein</fullName>
    </submittedName>
</protein>
<comment type="caution">
    <text evidence="2">The sequence shown here is derived from an EMBL/GenBank/DDBJ whole genome shotgun (WGS) entry which is preliminary data.</text>
</comment>
<keyword evidence="3" id="KW-1185">Reference proteome</keyword>
<dbReference type="Proteomes" id="UP001140562">
    <property type="component" value="Unassembled WGS sequence"/>
</dbReference>
<proteinExistence type="predicted"/>
<evidence type="ECO:0000313" key="2">
    <source>
        <dbReference type="EMBL" id="KAJ4343828.1"/>
    </source>
</evidence>
<feature type="compositionally biased region" description="Basic and acidic residues" evidence="1">
    <location>
        <begin position="103"/>
        <end position="113"/>
    </location>
</feature>
<dbReference type="OrthoDB" id="3801334at2759"/>
<gene>
    <name evidence="2" type="ORF">N0V87_000111</name>
</gene>